<evidence type="ECO:0000313" key="2">
    <source>
        <dbReference type="EMBL" id="VEI71484.1"/>
    </source>
</evidence>
<dbReference type="EMBL" id="LR134493">
    <property type="protein sequence ID" value="VEI71484.1"/>
    <property type="molecule type" value="Genomic_DNA"/>
</dbReference>
<dbReference type="Proteomes" id="UP000281904">
    <property type="component" value="Chromosome"/>
</dbReference>
<dbReference type="EMBL" id="JADULK010000009">
    <property type="protein sequence ID" value="MBH1931420.1"/>
    <property type="molecule type" value="Genomic_DNA"/>
</dbReference>
<reference evidence="1 4" key="2">
    <citation type="submission" date="2020-11" db="EMBL/GenBank/DDBJ databases">
        <title>Enhanced detection system for hospital associated transmission using whole genome sequencing surveillance.</title>
        <authorList>
            <person name="Harrison L.H."/>
            <person name="Van Tyne D."/>
            <person name="Marsh J.W."/>
            <person name="Griffith M.P."/>
            <person name="Snyder D.J."/>
            <person name="Cooper V.S."/>
            <person name="Mustapha M."/>
        </authorList>
    </citation>
    <scope>NUCLEOTIDE SEQUENCE [LARGE SCALE GENOMIC DNA]</scope>
    <source>
        <strain evidence="1 4">SER00230</strain>
    </source>
</reference>
<reference evidence="2 3" key="1">
    <citation type="submission" date="2018-12" db="EMBL/GenBank/DDBJ databases">
        <authorList>
            <consortium name="Pathogen Informatics"/>
        </authorList>
    </citation>
    <scope>NUCLEOTIDE SEQUENCE [LARGE SCALE GENOMIC DNA]</scope>
    <source>
        <strain evidence="2 3">NCTC10036</strain>
    </source>
</reference>
<dbReference type="AlphaFoldDB" id="A0A3S4X5G2"/>
<proteinExistence type="predicted"/>
<accession>A0A3S4X5G2</accession>
<evidence type="ECO:0000313" key="3">
    <source>
        <dbReference type="Proteomes" id="UP000281904"/>
    </source>
</evidence>
<organism evidence="2 3">
    <name type="scientific">Serratia rubidaea</name>
    <name type="common">Serratia marinorubra</name>
    <dbReference type="NCBI Taxonomy" id="61652"/>
    <lineage>
        <taxon>Bacteria</taxon>
        <taxon>Pseudomonadati</taxon>
        <taxon>Pseudomonadota</taxon>
        <taxon>Gammaproteobacteria</taxon>
        <taxon>Enterobacterales</taxon>
        <taxon>Yersiniaceae</taxon>
        <taxon>Serratia</taxon>
    </lineage>
</organism>
<dbReference type="Proteomes" id="UP000624159">
    <property type="component" value="Unassembled WGS sequence"/>
</dbReference>
<name>A0A3S4X5G2_SERRU</name>
<dbReference type="RefSeq" id="WP_164722824.1">
    <property type="nucleotide sequence ID" value="NZ_JADULK010000009.1"/>
</dbReference>
<keyword evidence="4" id="KW-1185">Reference proteome</keyword>
<gene>
    <name evidence="1" type="ORF">I5U13_17335</name>
    <name evidence="2" type="ORF">NCTC10036_04368</name>
</gene>
<sequence length="69" mass="7172">MKNSNAKVAEVVKGNYELKSVEIAQNNTRAVISISARDLDASRMNAAPVSASKFGLEILCGASCAVGAM</sequence>
<protein>
    <submittedName>
        <fullName evidence="2">Uncharacterized protein</fullName>
    </submittedName>
</protein>
<evidence type="ECO:0000313" key="4">
    <source>
        <dbReference type="Proteomes" id="UP000624159"/>
    </source>
</evidence>
<evidence type="ECO:0000313" key="1">
    <source>
        <dbReference type="EMBL" id="MBH1931420.1"/>
    </source>
</evidence>